<dbReference type="EMBL" id="LTAN01000004">
    <property type="protein sequence ID" value="OBR10905.1"/>
    <property type="molecule type" value="Genomic_DNA"/>
</dbReference>
<reference evidence="2" key="1">
    <citation type="journal article" date="2017" name="BMC Genomics">
        <title>Gapless genome assembly of Colletotrichum higginsianum reveals chromosome structure and association of transposable elements with secondary metabolite gene clusters.</title>
        <authorList>
            <person name="Dallery J.-F."/>
            <person name="Lapalu N."/>
            <person name="Zampounis A."/>
            <person name="Pigne S."/>
            <person name="Luyten I."/>
            <person name="Amselem J."/>
            <person name="Wittenberg A.H.J."/>
            <person name="Zhou S."/>
            <person name="de Queiroz M.V."/>
            <person name="Robin G.P."/>
            <person name="Auger A."/>
            <person name="Hainaut M."/>
            <person name="Henrissat B."/>
            <person name="Kim K.-T."/>
            <person name="Lee Y.-H."/>
            <person name="Lespinet O."/>
            <person name="Schwartz D.C."/>
            <person name="Thon M.R."/>
            <person name="O'Connell R.J."/>
        </authorList>
    </citation>
    <scope>NUCLEOTIDE SEQUENCE [LARGE SCALE GENOMIC DNA]</scope>
    <source>
        <strain evidence="2">IMI 349063</strain>
    </source>
</reference>
<sequence length="144" mass="15479">MASAPETGVSGFRVTPFEDGGAPASNCGTAVSSSMQRSSTALYMNNRYGNKWCRLRRLGHGLQHQGGSVLGGRRSHRAQLSGVGELEAPLADGARVCFGRVSDDPHRRLLGPWRCRAGRTTPATSRSLNWDEPDLGRGWALSIT</sequence>
<dbReference type="KEGG" id="chig:CH63R_06597"/>
<comment type="caution">
    <text evidence="1">The sequence shown here is derived from an EMBL/GenBank/DDBJ whole genome shotgun (WGS) entry which is preliminary data.</text>
</comment>
<evidence type="ECO:0000313" key="1">
    <source>
        <dbReference type="EMBL" id="OBR10905.1"/>
    </source>
</evidence>
<dbReference type="RefSeq" id="XP_018159422.1">
    <property type="nucleotide sequence ID" value="XM_018301572.1"/>
</dbReference>
<dbReference type="VEuPathDB" id="FungiDB:CH63R_06597"/>
<accession>A0A1B7YFW9</accession>
<keyword evidence="2" id="KW-1185">Reference proteome</keyword>
<organism evidence="1 2">
    <name type="scientific">Colletotrichum higginsianum (strain IMI 349063)</name>
    <name type="common">Crucifer anthracnose fungus</name>
    <dbReference type="NCBI Taxonomy" id="759273"/>
    <lineage>
        <taxon>Eukaryota</taxon>
        <taxon>Fungi</taxon>
        <taxon>Dikarya</taxon>
        <taxon>Ascomycota</taxon>
        <taxon>Pezizomycotina</taxon>
        <taxon>Sordariomycetes</taxon>
        <taxon>Hypocreomycetidae</taxon>
        <taxon>Glomerellales</taxon>
        <taxon>Glomerellaceae</taxon>
        <taxon>Colletotrichum</taxon>
        <taxon>Colletotrichum destructivum species complex</taxon>
    </lineage>
</organism>
<dbReference type="GeneID" id="28865679"/>
<evidence type="ECO:0000313" key="2">
    <source>
        <dbReference type="Proteomes" id="UP000092177"/>
    </source>
</evidence>
<gene>
    <name evidence="1" type="ORF">CH63R_06597</name>
</gene>
<proteinExistence type="predicted"/>
<name>A0A1B7YFW9_COLHI</name>
<protein>
    <submittedName>
        <fullName evidence="1">Uncharacterized protein</fullName>
    </submittedName>
</protein>
<dbReference type="Proteomes" id="UP000092177">
    <property type="component" value="Chromosome 4"/>
</dbReference>
<dbReference type="AlphaFoldDB" id="A0A1B7YFW9"/>